<proteinExistence type="predicted"/>
<gene>
    <name evidence="1" type="ORF">F8C82_03020</name>
</gene>
<organism evidence="1 2">
    <name type="scientific">Phaeocystidibacter marisrubri</name>
    <dbReference type="NCBI Taxonomy" id="1577780"/>
    <lineage>
        <taxon>Bacteria</taxon>
        <taxon>Pseudomonadati</taxon>
        <taxon>Bacteroidota</taxon>
        <taxon>Flavobacteriia</taxon>
        <taxon>Flavobacteriales</taxon>
        <taxon>Phaeocystidibacteraceae</taxon>
        <taxon>Phaeocystidibacter</taxon>
    </lineage>
</organism>
<sequence length="85" mass="9902">MDVNLGWGLCYVSYQVDSPGKVMDNYEILGQLYDDITLRYFITKEINVSSSIRSSFSLRHLRYVENIDSEYFPIFVGLGVWTFSE</sequence>
<evidence type="ECO:0000313" key="2">
    <source>
        <dbReference type="Proteomes" id="UP000484164"/>
    </source>
</evidence>
<name>A0A6L3ZH89_9FLAO</name>
<evidence type="ECO:0000313" key="1">
    <source>
        <dbReference type="EMBL" id="KAB2817382.1"/>
    </source>
</evidence>
<dbReference type="RefSeq" id="WP_151691953.1">
    <property type="nucleotide sequence ID" value="NZ_BMGX01000002.1"/>
</dbReference>
<comment type="caution">
    <text evidence="1">The sequence shown here is derived from an EMBL/GenBank/DDBJ whole genome shotgun (WGS) entry which is preliminary data.</text>
</comment>
<keyword evidence="2" id="KW-1185">Reference proteome</keyword>
<dbReference type="EMBL" id="WBVQ01000001">
    <property type="protein sequence ID" value="KAB2817382.1"/>
    <property type="molecule type" value="Genomic_DNA"/>
</dbReference>
<reference evidence="1 2" key="1">
    <citation type="submission" date="2019-10" db="EMBL/GenBank/DDBJ databases">
        <title>Genome sequence of Phaeocystidibacter marisrubri JCM30614 (type strain).</title>
        <authorList>
            <person name="Bowman J.P."/>
        </authorList>
    </citation>
    <scope>NUCLEOTIDE SEQUENCE [LARGE SCALE GENOMIC DNA]</scope>
    <source>
        <strain evidence="1 2">JCM 30614</strain>
    </source>
</reference>
<dbReference type="Proteomes" id="UP000484164">
    <property type="component" value="Unassembled WGS sequence"/>
</dbReference>
<protein>
    <submittedName>
        <fullName evidence="1">Uncharacterized protein</fullName>
    </submittedName>
</protein>
<accession>A0A6L3ZH89</accession>
<dbReference type="AlphaFoldDB" id="A0A6L3ZH89"/>